<evidence type="ECO:0000256" key="1">
    <source>
        <dbReference type="ARBA" id="ARBA00023015"/>
    </source>
</evidence>
<dbReference type="PROSITE" id="PS51005">
    <property type="entry name" value="NAC"/>
    <property type="match status" value="1"/>
</dbReference>
<dbReference type="GO" id="GO:0003677">
    <property type="term" value="F:DNA binding"/>
    <property type="evidence" value="ECO:0007669"/>
    <property type="project" value="UniProtKB-KW"/>
</dbReference>
<keyword evidence="8" id="KW-1185">Reference proteome</keyword>
<reference evidence="8" key="1">
    <citation type="journal article" date="2019" name="Curr. Biol.">
        <title>Genome Sequence of Striga asiatica Provides Insight into the Evolution of Plant Parasitism.</title>
        <authorList>
            <person name="Yoshida S."/>
            <person name="Kim S."/>
            <person name="Wafula E.K."/>
            <person name="Tanskanen J."/>
            <person name="Kim Y.M."/>
            <person name="Honaas L."/>
            <person name="Yang Z."/>
            <person name="Spallek T."/>
            <person name="Conn C.E."/>
            <person name="Ichihashi Y."/>
            <person name="Cheong K."/>
            <person name="Cui S."/>
            <person name="Der J.P."/>
            <person name="Gundlach H."/>
            <person name="Jiao Y."/>
            <person name="Hori C."/>
            <person name="Ishida J.K."/>
            <person name="Kasahara H."/>
            <person name="Kiba T."/>
            <person name="Kim M.S."/>
            <person name="Koo N."/>
            <person name="Laohavisit A."/>
            <person name="Lee Y.H."/>
            <person name="Lumba S."/>
            <person name="McCourt P."/>
            <person name="Mortimer J.C."/>
            <person name="Mutuku J.M."/>
            <person name="Nomura T."/>
            <person name="Sasaki-Sekimoto Y."/>
            <person name="Seto Y."/>
            <person name="Wang Y."/>
            <person name="Wakatake T."/>
            <person name="Sakakibara H."/>
            <person name="Demura T."/>
            <person name="Yamaguchi S."/>
            <person name="Yoneyama K."/>
            <person name="Manabe R.I."/>
            <person name="Nelson D.C."/>
            <person name="Schulman A.H."/>
            <person name="Timko M.P."/>
            <person name="dePamphilis C.W."/>
            <person name="Choi D."/>
            <person name="Shirasu K."/>
        </authorList>
    </citation>
    <scope>NUCLEOTIDE SEQUENCE [LARGE SCALE GENOMIC DNA]</scope>
    <source>
        <strain evidence="8">cv. UVA1</strain>
    </source>
</reference>
<evidence type="ECO:0000256" key="3">
    <source>
        <dbReference type="ARBA" id="ARBA00023163"/>
    </source>
</evidence>
<dbReference type="PANTHER" id="PTHR31744:SF210">
    <property type="entry name" value="NAC DOMAIN-CONTAINING PROTEIN 86-LIKE"/>
    <property type="match status" value="1"/>
</dbReference>
<dbReference type="GO" id="GO:0006355">
    <property type="term" value="P:regulation of DNA-templated transcription"/>
    <property type="evidence" value="ECO:0007669"/>
    <property type="project" value="InterPro"/>
</dbReference>
<dbReference type="Gene3D" id="2.170.150.80">
    <property type="entry name" value="NAC domain"/>
    <property type="match status" value="1"/>
</dbReference>
<keyword evidence="4" id="KW-0539">Nucleus</keyword>
<keyword evidence="1" id="KW-0805">Transcription regulation</keyword>
<evidence type="ECO:0000256" key="5">
    <source>
        <dbReference type="SAM" id="MobiDB-lite"/>
    </source>
</evidence>
<name>A0A5A7P3Q9_STRAF</name>
<evidence type="ECO:0000313" key="8">
    <source>
        <dbReference type="Proteomes" id="UP000325081"/>
    </source>
</evidence>
<keyword evidence="3" id="KW-0804">Transcription</keyword>
<feature type="compositionally biased region" description="Basic and acidic residues" evidence="5">
    <location>
        <begin position="160"/>
        <end position="174"/>
    </location>
</feature>
<dbReference type="Proteomes" id="UP000325081">
    <property type="component" value="Unassembled WGS sequence"/>
</dbReference>
<dbReference type="InterPro" id="IPR003441">
    <property type="entry name" value="NAC-dom"/>
</dbReference>
<dbReference type="InterPro" id="IPR036093">
    <property type="entry name" value="NAC_dom_sf"/>
</dbReference>
<dbReference type="Pfam" id="PF02365">
    <property type="entry name" value="NAM"/>
    <property type="match status" value="1"/>
</dbReference>
<dbReference type="OrthoDB" id="1935348at2759"/>
<comment type="caution">
    <text evidence="7">The sequence shown here is derived from an EMBL/GenBank/DDBJ whole genome shotgun (WGS) entry which is preliminary data.</text>
</comment>
<keyword evidence="2" id="KW-0238">DNA-binding</keyword>
<evidence type="ECO:0000259" key="6">
    <source>
        <dbReference type="PROSITE" id="PS51005"/>
    </source>
</evidence>
<accession>A0A5A7P3Q9</accession>
<dbReference type="SUPFAM" id="SSF101941">
    <property type="entry name" value="NAC domain"/>
    <property type="match status" value="1"/>
</dbReference>
<feature type="region of interest" description="Disordered" evidence="5">
    <location>
        <begin position="105"/>
        <end position="191"/>
    </location>
</feature>
<gene>
    <name evidence="7" type="ORF">STAS_02854</name>
</gene>
<dbReference type="PANTHER" id="PTHR31744">
    <property type="entry name" value="PROTEIN CUP-SHAPED COTYLEDON 2-RELATED"/>
    <property type="match status" value="1"/>
</dbReference>
<evidence type="ECO:0000256" key="2">
    <source>
        <dbReference type="ARBA" id="ARBA00023125"/>
    </source>
</evidence>
<proteinExistence type="predicted"/>
<evidence type="ECO:0000313" key="7">
    <source>
        <dbReference type="EMBL" id="GER27174.1"/>
    </source>
</evidence>
<protein>
    <submittedName>
        <fullName evidence="7">NAC domain protein</fullName>
    </submittedName>
</protein>
<dbReference type="AlphaFoldDB" id="A0A5A7P3Q9"/>
<sequence length="330" mass="37385">MKSDQAIIRSDYEWFFFCHRGKKYPNGSQSRRATQAGYWKATGKERDVKWGLNLIGTKRTLVFHLGRAPTAQRTQWLMQEYTTNDKIEEGMVICRIRKNKDFHLHDTTKKKNRAASGSENSDVPEMNYLIDSGSSFSVDKMETSSDKVVGEGDGEDTSDEDKGANDNDAIHESNNKNIPPPPESINLNKNDAANNDCYGDIMRHDIVKLDENVGLGVVIKPNYEFTPVAGYDNCCDGIIMTDDTFRLDEYVEPISDVGGLIPIPKLNYPSVEEEEEGLIEPNPESSCYPFQGTAHRRLRLQRERSKVYQRPRKLPSGLAKIDNNNVVEVR</sequence>
<organism evidence="7 8">
    <name type="scientific">Striga asiatica</name>
    <name type="common">Asiatic witchweed</name>
    <name type="synonym">Buchnera asiatica</name>
    <dbReference type="NCBI Taxonomy" id="4170"/>
    <lineage>
        <taxon>Eukaryota</taxon>
        <taxon>Viridiplantae</taxon>
        <taxon>Streptophyta</taxon>
        <taxon>Embryophyta</taxon>
        <taxon>Tracheophyta</taxon>
        <taxon>Spermatophyta</taxon>
        <taxon>Magnoliopsida</taxon>
        <taxon>eudicotyledons</taxon>
        <taxon>Gunneridae</taxon>
        <taxon>Pentapetalae</taxon>
        <taxon>asterids</taxon>
        <taxon>lamiids</taxon>
        <taxon>Lamiales</taxon>
        <taxon>Orobanchaceae</taxon>
        <taxon>Buchnereae</taxon>
        <taxon>Striga</taxon>
    </lineage>
</organism>
<dbReference type="EMBL" id="BKCP01001558">
    <property type="protein sequence ID" value="GER27174.1"/>
    <property type="molecule type" value="Genomic_DNA"/>
</dbReference>
<feature type="domain" description="NAC" evidence="6">
    <location>
        <begin position="1"/>
        <end position="99"/>
    </location>
</feature>
<feature type="compositionally biased region" description="Basic and acidic residues" evidence="5">
    <location>
        <begin position="139"/>
        <end position="150"/>
    </location>
</feature>
<evidence type="ECO:0000256" key="4">
    <source>
        <dbReference type="ARBA" id="ARBA00023242"/>
    </source>
</evidence>